<organism evidence="2 3">
    <name type="scientific">Sphingobacterium deserti</name>
    <dbReference type="NCBI Taxonomy" id="1229276"/>
    <lineage>
        <taxon>Bacteria</taxon>
        <taxon>Pseudomonadati</taxon>
        <taxon>Bacteroidota</taxon>
        <taxon>Sphingobacteriia</taxon>
        <taxon>Sphingobacteriales</taxon>
        <taxon>Sphingobacteriaceae</taxon>
        <taxon>Sphingobacterium</taxon>
    </lineage>
</organism>
<name>A0A0B8T2M9_9SPHI</name>
<evidence type="ECO:0000313" key="3">
    <source>
        <dbReference type="Proteomes" id="UP000031802"/>
    </source>
</evidence>
<keyword evidence="1" id="KW-0732">Signal</keyword>
<dbReference type="GO" id="GO:0003755">
    <property type="term" value="F:peptidyl-prolyl cis-trans isomerase activity"/>
    <property type="evidence" value="ECO:0007669"/>
    <property type="project" value="InterPro"/>
</dbReference>
<evidence type="ECO:0000313" key="2">
    <source>
        <dbReference type="EMBL" id="KGE15186.1"/>
    </source>
</evidence>
<dbReference type="OrthoDB" id="669809at2"/>
<dbReference type="EMBL" id="JJMU01000015">
    <property type="protein sequence ID" value="KGE15186.1"/>
    <property type="molecule type" value="Genomic_DNA"/>
</dbReference>
<dbReference type="eggNOG" id="COG0545">
    <property type="taxonomic scope" value="Bacteria"/>
</dbReference>
<comment type="caution">
    <text evidence="2">The sequence shown here is derived from an EMBL/GenBank/DDBJ whole genome shotgun (WGS) entry which is preliminary data.</text>
</comment>
<dbReference type="AlphaFoldDB" id="A0A0B8T2M9"/>
<dbReference type="STRING" id="1229276.DI53_1051"/>
<dbReference type="Proteomes" id="UP000031802">
    <property type="component" value="Unassembled WGS sequence"/>
</dbReference>
<feature type="chain" id="PRO_5002138585" evidence="1">
    <location>
        <begin position="23"/>
        <end position="220"/>
    </location>
</feature>
<dbReference type="PATRIC" id="fig|1229276.3.peg.1085"/>
<keyword evidence="3" id="KW-1185">Reference proteome</keyword>
<dbReference type="Gene3D" id="3.10.50.40">
    <property type="match status" value="1"/>
</dbReference>
<evidence type="ECO:0000256" key="1">
    <source>
        <dbReference type="SAM" id="SignalP"/>
    </source>
</evidence>
<protein>
    <submittedName>
        <fullName evidence="2">Peptidylprolyl isomerase FKBP-type</fullName>
    </submittedName>
</protein>
<accession>A0A0B8T2M9</accession>
<gene>
    <name evidence="2" type="ORF">DI53_1051</name>
</gene>
<sequence length="220" mass="24860">MKNLFKPLIALAIIATAFTSCMDDVDNTDYEAQALANERSLDSLLTTQKLSIEAYVAAEFTEVPAIRDTATLHLPRLGKRVNRGMYYQVLVQPTDTTYEYKFNGSGFVAPTVKLNYWIKTLNNNVVKKDETGGTYTLNNQNAGYNLIWMYSFFPYSVTYNGFELKIDQGLYNFGGLTRKGLKAGTRFRVITPSSWVQPNNTSDIPPNQPLVYEFEVLSIQ</sequence>
<dbReference type="RefSeq" id="WP_037496237.1">
    <property type="nucleotide sequence ID" value="NZ_JJMU01000015.1"/>
</dbReference>
<dbReference type="InterPro" id="IPR046357">
    <property type="entry name" value="PPIase_dom_sf"/>
</dbReference>
<proteinExistence type="predicted"/>
<feature type="signal peptide" evidence="1">
    <location>
        <begin position="1"/>
        <end position="22"/>
    </location>
</feature>
<reference evidence="3" key="1">
    <citation type="submission" date="2014-04" db="EMBL/GenBank/DDBJ databases">
        <title>Whole-Genome optical mapping and complete genome sequence of Sphingobacterium deserti sp. nov., a new spaces isolated from desert in the west of China.</title>
        <authorList>
            <person name="Teng C."/>
            <person name="Zhou Z."/>
            <person name="Li X."/>
            <person name="Chen M."/>
            <person name="Lin M."/>
            <person name="Wang L."/>
            <person name="Su S."/>
            <person name="Zhang C."/>
            <person name="Zhang W."/>
        </authorList>
    </citation>
    <scope>NUCLEOTIDE SEQUENCE [LARGE SCALE GENOMIC DNA]</scope>
    <source>
        <strain evidence="3">ACCC05744</strain>
    </source>
</reference>
<keyword evidence="2" id="KW-0413">Isomerase</keyword>
<reference evidence="2 3" key="2">
    <citation type="journal article" date="2015" name="PLoS ONE">
        <title>Whole-Genome Optical Mapping and Finished Genome Sequence of Sphingobacterium deserti sp. nov., a New Species Isolated from the Western Desert of China.</title>
        <authorList>
            <person name="Teng C."/>
            <person name="Zhou Z."/>
            <person name="Molnar I."/>
            <person name="Li X."/>
            <person name="Tang R."/>
            <person name="Chen M."/>
            <person name="Wang L."/>
            <person name="Su S."/>
            <person name="Zhang W."/>
            <person name="Lin M."/>
        </authorList>
    </citation>
    <scope>NUCLEOTIDE SEQUENCE [LARGE SCALE GENOMIC DNA]</scope>
    <source>
        <strain evidence="3">ACCC05744</strain>
    </source>
</reference>
<dbReference type="PROSITE" id="PS51257">
    <property type="entry name" value="PROKAR_LIPOPROTEIN"/>
    <property type="match status" value="1"/>
</dbReference>